<evidence type="ECO:0000313" key="6">
    <source>
        <dbReference type="Proteomes" id="UP000219546"/>
    </source>
</evidence>
<protein>
    <submittedName>
        <fullName evidence="5">Monosaccharide ABC transporter substrate-binding protein (CUT2 family)</fullName>
    </submittedName>
</protein>
<dbReference type="RefSeq" id="WP_097157995.1">
    <property type="nucleotide sequence ID" value="NZ_JBEPMQ010000002.1"/>
</dbReference>
<dbReference type="InterPro" id="IPR050555">
    <property type="entry name" value="Bact_Solute-Bind_Prot2"/>
</dbReference>
<dbReference type="InterPro" id="IPR025997">
    <property type="entry name" value="SBP_2_dom"/>
</dbReference>
<comment type="subcellular location">
    <subcellularLocation>
        <location evidence="1">Cell envelope</location>
    </subcellularLocation>
</comment>
<feature type="chain" id="PRO_5038676153" evidence="3">
    <location>
        <begin position="22"/>
        <end position="348"/>
    </location>
</feature>
<keyword evidence="6" id="KW-1185">Reference proteome</keyword>
<dbReference type="PROSITE" id="PS51257">
    <property type="entry name" value="PROKAR_LIPOPROTEIN"/>
    <property type="match status" value="1"/>
</dbReference>
<proteinExistence type="inferred from homology"/>
<evidence type="ECO:0000256" key="1">
    <source>
        <dbReference type="ARBA" id="ARBA00004196"/>
    </source>
</evidence>
<dbReference type="Proteomes" id="UP000219546">
    <property type="component" value="Unassembled WGS sequence"/>
</dbReference>
<evidence type="ECO:0000256" key="2">
    <source>
        <dbReference type="ARBA" id="ARBA00007639"/>
    </source>
</evidence>
<dbReference type="OrthoDB" id="9795981at2"/>
<feature type="domain" description="Periplasmic binding protein" evidence="4">
    <location>
        <begin position="48"/>
        <end position="305"/>
    </location>
</feature>
<dbReference type="AlphaFoldDB" id="A0A285CPI1"/>
<dbReference type="CDD" id="cd20001">
    <property type="entry name" value="PBP1_LsrB_Quorum_Sensing-like"/>
    <property type="match status" value="1"/>
</dbReference>
<dbReference type="EMBL" id="OAOP01000003">
    <property type="protein sequence ID" value="SNX69424.1"/>
    <property type="molecule type" value="Genomic_DNA"/>
</dbReference>
<dbReference type="Gene3D" id="3.40.50.2300">
    <property type="match status" value="2"/>
</dbReference>
<dbReference type="PANTHER" id="PTHR30036">
    <property type="entry name" value="D-XYLOSE-BINDING PERIPLASMIC PROTEIN"/>
    <property type="match status" value="1"/>
</dbReference>
<gene>
    <name evidence="5" type="ORF">SAMN05877753_10346</name>
</gene>
<feature type="signal peptide" evidence="3">
    <location>
        <begin position="1"/>
        <end position="21"/>
    </location>
</feature>
<sequence length="348" mass="37316">MRKNKLFLAGLLTLIMSIALFGCSSGTTTDSSNGGSSNGGSDDGKYTIATVVKVSGEAWFDRMEEGVVKFGEDTGHEAFQQGPQQADAAQQVQIIEDLIAQQVDAITVVPFSAEALEPVLKKAREAGIVVISHEADGMENVDYNIEAFNNSEYGEFLMDNLAAAMGEEGEYMTTVGSLTSTSHMEWVTAAVKHQEENYPNMTAVVTEVETGDDLQTASEKLREALKAHPNLKGFQGSASTDAPGAALAIEELGLEGKISVVGTSVPSVSGQYIENGSINAITFWDPAEAAYAMNTLAVMILDGKKDEIKDGLDLGIPGYESLTVKDNKYIYGNAYVKVDKENLDEYDF</sequence>
<dbReference type="InterPro" id="IPR028082">
    <property type="entry name" value="Peripla_BP_I"/>
</dbReference>
<evidence type="ECO:0000313" key="5">
    <source>
        <dbReference type="EMBL" id="SNX69424.1"/>
    </source>
</evidence>
<evidence type="ECO:0000259" key="4">
    <source>
        <dbReference type="Pfam" id="PF13407"/>
    </source>
</evidence>
<dbReference type="GO" id="GO:0030288">
    <property type="term" value="C:outer membrane-bounded periplasmic space"/>
    <property type="evidence" value="ECO:0007669"/>
    <property type="project" value="TreeGrafter"/>
</dbReference>
<dbReference type="PANTHER" id="PTHR30036:SF7">
    <property type="entry name" value="ABC TRANSPORTER PERIPLASMIC-BINDING PROTEIN YPHF"/>
    <property type="match status" value="1"/>
</dbReference>
<evidence type="ECO:0000256" key="3">
    <source>
        <dbReference type="SAM" id="SignalP"/>
    </source>
</evidence>
<organism evidence="5 6">
    <name type="scientific">Bacillus oleivorans</name>
    <dbReference type="NCBI Taxonomy" id="1448271"/>
    <lineage>
        <taxon>Bacteria</taxon>
        <taxon>Bacillati</taxon>
        <taxon>Bacillota</taxon>
        <taxon>Bacilli</taxon>
        <taxon>Bacillales</taxon>
        <taxon>Bacillaceae</taxon>
        <taxon>Bacillus</taxon>
    </lineage>
</organism>
<keyword evidence="3" id="KW-0732">Signal</keyword>
<comment type="similarity">
    <text evidence="2">Belongs to the bacterial solute-binding protein 2 family.</text>
</comment>
<accession>A0A285CPI1</accession>
<dbReference type="Pfam" id="PF13407">
    <property type="entry name" value="Peripla_BP_4"/>
    <property type="match status" value="1"/>
</dbReference>
<dbReference type="SUPFAM" id="SSF53822">
    <property type="entry name" value="Periplasmic binding protein-like I"/>
    <property type="match status" value="1"/>
</dbReference>
<dbReference type="GO" id="GO:0030246">
    <property type="term" value="F:carbohydrate binding"/>
    <property type="evidence" value="ECO:0007669"/>
    <property type="project" value="TreeGrafter"/>
</dbReference>
<name>A0A285CPI1_9BACI</name>
<reference evidence="5 6" key="1">
    <citation type="submission" date="2017-08" db="EMBL/GenBank/DDBJ databases">
        <authorList>
            <person name="de Groot N.N."/>
        </authorList>
    </citation>
    <scope>NUCLEOTIDE SEQUENCE [LARGE SCALE GENOMIC DNA]</scope>
    <source>
        <strain evidence="5 6">JC228</strain>
    </source>
</reference>